<dbReference type="Pfam" id="PF21770">
    <property type="entry name" value="MgtC_SapB_C"/>
    <property type="match status" value="1"/>
</dbReference>
<reference evidence="12 13" key="1">
    <citation type="journal article" date="2020" name="Syst. Appl. Microbiol.">
        <title>Arthrospiribacter ruber gen. nov., sp. nov., a novel bacterium isolated from Arthrospira cultures.</title>
        <authorList>
            <person name="Waleron M."/>
            <person name="Misztak A."/>
            <person name="Waleron M.M."/>
            <person name="Furmaniak M."/>
            <person name="Mrozik A."/>
            <person name="Waleron K."/>
        </authorList>
    </citation>
    <scope>NUCLEOTIDE SEQUENCE [LARGE SCALE GENOMIC DNA]</scope>
    <source>
        <strain evidence="12 13">DPMB0001</strain>
    </source>
</reference>
<evidence type="ECO:0000256" key="6">
    <source>
        <dbReference type="ARBA" id="ARBA00022989"/>
    </source>
</evidence>
<evidence type="ECO:0000259" key="11">
    <source>
        <dbReference type="Pfam" id="PF21770"/>
    </source>
</evidence>
<dbReference type="InterPro" id="IPR048640">
    <property type="entry name" value="MgtC-like_C"/>
</dbReference>
<name>A0A951MDU6_9BACT</name>
<dbReference type="PANTHER" id="PTHR33778:SF3">
    <property type="entry name" value="PROTEIN MGTC"/>
    <property type="match status" value="1"/>
</dbReference>
<keyword evidence="6 9" id="KW-1133">Transmembrane helix</keyword>
<dbReference type="RefSeq" id="WP_219292173.1">
    <property type="nucleotide sequence ID" value="NZ_RPHB01000007.1"/>
</dbReference>
<dbReference type="PANTHER" id="PTHR33778">
    <property type="entry name" value="PROTEIN MGTC"/>
    <property type="match status" value="1"/>
</dbReference>
<proteinExistence type="inferred from homology"/>
<keyword evidence="5 9" id="KW-0812">Transmembrane</keyword>
<comment type="caution">
    <text evidence="12">The sequence shown here is derived from an EMBL/GenBank/DDBJ whole genome shotgun (WGS) entry which is preliminary data.</text>
</comment>
<feature type="domain" description="MgtC-like C-terminal" evidence="11">
    <location>
        <begin position="151"/>
        <end position="229"/>
    </location>
</feature>
<comment type="subcellular location">
    <subcellularLocation>
        <location evidence="1">Cell membrane</location>
        <topology evidence="1">Multi-pass membrane protein</topology>
    </subcellularLocation>
</comment>
<evidence type="ECO:0000256" key="5">
    <source>
        <dbReference type="ARBA" id="ARBA00022692"/>
    </source>
</evidence>
<dbReference type="Pfam" id="PF02308">
    <property type="entry name" value="MgtC"/>
    <property type="match status" value="1"/>
</dbReference>
<evidence type="ECO:0000259" key="10">
    <source>
        <dbReference type="Pfam" id="PF02308"/>
    </source>
</evidence>
<accession>A0A951MDU6</accession>
<evidence type="ECO:0000256" key="7">
    <source>
        <dbReference type="ARBA" id="ARBA00023136"/>
    </source>
</evidence>
<sequence length="238" mass="25558">MTLFEFVLRLGLAFFLGAAIGFERQYRQKSAGLRTNTLVSMGAAAFILLSVSLTGDQGDPSRVAGQIVTGIGFLGAGVIMKDGFNVQGLNTAATIWCSAAVGSLSGVGLYPEAMITAGAVMLAHLGLRPIGRRVNSIPDLPADVNSGTFFYSFQIKCLDKVENHLRVMMLETIKSDGSLRLQSLKSFDNGNPNHAFVEAKIVSYGNKDGIMETLAGKLLLEYGVMEVTWEIEGQQNDQ</sequence>
<evidence type="ECO:0000256" key="1">
    <source>
        <dbReference type="ARBA" id="ARBA00004651"/>
    </source>
</evidence>
<dbReference type="GO" id="GO:0005886">
    <property type="term" value="C:plasma membrane"/>
    <property type="evidence" value="ECO:0007669"/>
    <property type="project" value="UniProtKB-SubCell"/>
</dbReference>
<evidence type="ECO:0000256" key="4">
    <source>
        <dbReference type="ARBA" id="ARBA00022475"/>
    </source>
</evidence>
<evidence type="ECO:0000256" key="9">
    <source>
        <dbReference type="SAM" id="Phobius"/>
    </source>
</evidence>
<feature type="domain" description="MgtC/SapB/SrpB/YhiD N-terminal" evidence="10">
    <location>
        <begin position="10"/>
        <end position="132"/>
    </location>
</feature>
<keyword evidence="13" id="KW-1185">Reference proteome</keyword>
<evidence type="ECO:0000256" key="8">
    <source>
        <dbReference type="ARBA" id="ARBA00025369"/>
    </source>
</evidence>
<protein>
    <recommendedName>
        <fullName evidence="3">Protein MgtC</fullName>
    </recommendedName>
</protein>
<feature type="transmembrane region" description="Helical" evidence="9">
    <location>
        <begin position="109"/>
        <end position="127"/>
    </location>
</feature>
<keyword evidence="7 9" id="KW-0472">Membrane</keyword>
<dbReference type="InterPro" id="IPR049177">
    <property type="entry name" value="MgtC_SapB_SrpB_YhiD_N"/>
</dbReference>
<dbReference type="InterPro" id="IPR003416">
    <property type="entry name" value="MgtC/SapB/SrpB/YhiD_fam"/>
</dbReference>
<gene>
    <name evidence="12" type="ORF">EGN73_16145</name>
</gene>
<dbReference type="EMBL" id="RPHB01000007">
    <property type="protein sequence ID" value="MBW3469329.1"/>
    <property type="molecule type" value="Genomic_DNA"/>
</dbReference>
<keyword evidence="4" id="KW-1003">Cell membrane</keyword>
<comment type="similarity">
    <text evidence="2">Belongs to the MgtC/SapB family.</text>
</comment>
<evidence type="ECO:0000256" key="2">
    <source>
        <dbReference type="ARBA" id="ARBA00009298"/>
    </source>
</evidence>
<evidence type="ECO:0000256" key="3">
    <source>
        <dbReference type="ARBA" id="ARBA00013833"/>
    </source>
</evidence>
<evidence type="ECO:0000313" key="13">
    <source>
        <dbReference type="Proteomes" id="UP000727490"/>
    </source>
</evidence>
<organism evidence="12 13">
    <name type="scientific">Arthrospiribacter ruber</name>
    <dbReference type="NCBI Taxonomy" id="2487934"/>
    <lineage>
        <taxon>Bacteria</taxon>
        <taxon>Pseudomonadati</taxon>
        <taxon>Bacteroidota</taxon>
        <taxon>Cytophagia</taxon>
        <taxon>Cytophagales</taxon>
        <taxon>Cyclobacteriaceae</taxon>
        <taxon>Arthrospiribacter</taxon>
    </lineage>
</organism>
<evidence type="ECO:0000313" key="12">
    <source>
        <dbReference type="EMBL" id="MBW3469329.1"/>
    </source>
</evidence>
<feature type="transmembrane region" description="Helical" evidence="9">
    <location>
        <begin position="6"/>
        <end position="23"/>
    </location>
</feature>
<dbReference type="AlphaFoldDB" id="A0A951MDU6"/>
<feature type="transmembrane region" description="Helical" evidence="9">
    <location>
        <begin position="35"/>
        <end position="53"/>
    </location>
</feature>
<comment type="function">
    <text evidence="8">Virulence factor required for growth in low Mg(2+) medium and for intramacrophage survival. May be involved in regulating membrane potential by activating Na(+)/K(+)-ATPase.</text>
</comment>
<dbReference type="Proteomes" id="UP000727490">
    <property type="component" value="Unassembled WGS sequence"/>
</dbReference>